<dbReference type="GO" id="GO:0005975">
    <property type="term" value="P:carbohydrate metabolic process"/>
    <property type="evidence" value="ECO:0007669"/>
    <property type="project" value="InterPro"/>
</dbReference>
<dbReference type="GO" id="GO:0005783">
    <property type="term" value="C:endoplasmic reticulum"/>
    <property type="evidence" value="ECO:0007669"/>
    <property type="project" value="TreeGrafter"/>
</dbReference>
<evidence type="ECO:0000256" key="9">
    <source>
        <dbReference type="RuleBase" id="RU361193"/>
    </source>
</evidence>
<evidence type="ECO:0000256" key="2">
    <source>
        <dbReference type="ARBA" id="ARBA00004922"/>
    </source>
</evidence>
<dbReference type="PRINTS" id="PR00747">
    <property type="entry name" value="GLYHDRLASE47"/>
</dbReference>
<dbReference type="Pfam" id="PF01532">
    <property type="entry name" value="Glyco_hydro_47"/>
    <property type="match status" value="1"/>
</dbReference>
<feature type="disulfide bond" evidence="8">
    <location>
        <begin position="418"/>
        <end position="447"/>
    </location>
</feature>
<dbReference type="InterPro" id="IPR012341">
    <property type="entry name" value="6hp_glycosidase-like_sf"/>
</dbReference>
<keyword evidence="5 8" id="KW-1015">Disulfide bond</keyword>
<dbReference type="GO" id="GO:0004571">
    <property type="term" value="F:mannosyl-oligosaccharide 1,2-alpha-mannosidase activity"/>
    <property type="evidence" value="ECO:0007669"/>
    <property type="project" value="InterPro"/>
</dbReference>
<comment type="pathway">
    <text evidence="2">Protein modification; protein glycosylation.</text>
</comment>
<evidence type="ECO:0000256" key="6">
    <source>
        <dbReference type="PIRSR" id="PIRSR601382-1"/>
    </source>
</evidence>
<dbReference type="InterPro" id="IPR036026">
    <property type="entry name" value="Seven-hairpin_glycosidases"/>
</dbReference>
<feature type="active site" description="Proton donor" evidence="6">
    <location>
        <position position="461"/>
    </location>
</feature>
<dbReference type="FunFam" id="1.50.10.10:FF:000037">
    <property type="entry name" value="alpha-1,2-Mannosidase"/>
    <property type="match status" value="1"/>
</dbReference>
<dbReference type="AlphaFoldDB" id="A0A6A6A322"/>
<keyword evidence="7" id="KW-0479">Metal-binding</keyword>
<proteinExistence type="inferred from homology"/>
<feature type="transmembrane region" description="Helical" evidence="10">
    <location>
        <begin position="26"/>
        <end position="44"/>
    </location>
</feature>
<evidence type="ECO:0000256" key="5">
    <source>
        <dbReference type="ARBA" id="ARBA00023157"/>
    </source>
</evidence>
<dbReference type="SUPFAM" id="SSF48225">
    <property type="entry name" value="Seven-hairpin glycosidases"/>
    <property type="match status" value="1"/>
</dbReference>
<dbReference type="RefSeq" id="XP_033519374.1">
    <property type="nucleotide sequence ID" value="XM_033671828.1"/>
</dbReference>
<protein>
    <recommendedName>
        <fullName evidence="9">alpha-1,2-Mannosidase</fullName>
        <ecNumber evidence="9">3.2.1.-</ecNumber>
    </recommendedName>
</protein>
<keyword evidence="7" id="KW-0106">Calcium</keyword>
<evidence type="ECO:0000256" key="8">
    <source>
        <dbReference type="PIRSR" id="PIRSR601382-3"/>
    </source>
</evidence>
<feature type="active site" description="Proton donor" evidence="6">
    <location>
        <position position="205"/>
    </location>
</feature>
<keyword evidence="4 9" id="KW-0378">Hydrolase</keyword>
<evidence type="ECO:0000256" key="3">
    <source>
        <dbReference type="ARBA" id="ARBA00007658"/>
    </source>
</evidence>
<evidence type="ECO:0000313" key="12">
    <source>
        <dbReference type="Proteomes" id="UP000799771"/>
    </source>
</evidence>
<reference evidence="11" key="1">
    <citation type="journal article" date="2020" name="Stud. Mycol.">
        <title>101 Dothideomycetes genomes: a test case for predicting lifestyles and emergence of pathogens.</title>
        <authorList>
            <person name="Haridas S."/>
            <person name="Albert R."/>
            <person name="Binder M."/>
            <person name="Bloem J."/>
            <person name="Labutti K."/>
            <person name="Salamov A."/>
            <person name="Andreopoulos B."/>
            <person name="Baker S."/>
            <person name="Barry K."/>
            <person name="Bills G."/>
            <person name="Bluhm B."/>
            <person name="Cannon C."/>
            <person name="Castanera R."/>
            <person name="Culley D."/>
            <person name="Daum C."/>
            <person name="Ezra D."/>
            <person name="Gonzalez J."/>
            <person name="Henrissat B."/>
            <person name="Kuo A."/>
            <person name="Liang C."/>
            <person name="Lipzen A."/>
            <person name="Lutzoni F."/>
            <person name="Magnuson J."/>
            <person name="Mondo S."/>
            <person name="Nolan M."/>
            <person name="Ohm R."/>
            <person name="Pangilinan J."/>
            <person name="Park H.-J."/>
            <person name="Ramirez L."/>
            <person name="Alfaro M."/>
            <person name="Sun H."/>
            <person name="Tritt A."/>
            <person name="Yoshinaga Y."/>
            <person name="Zwiers L.-H."/>
            <person name="Turgeon B."/>
            <person name="Goodwin S."/>
            <person name="Spatafora J."/>
            <person name="Crous P."/>
            <person name="Grigoriev I."/>
        </authorList>
    </citation>
    <scope>NUCLEOTIDE SEQUENCE</scope>
    <source>
        <strain evidence="11">CBS 119687</strain>
    </source>
</reference>
<dbReference type="InterPro" id="IPR001382">
    <property type="entry name" value="Glyco_hydro_47"/>
</dbReference>
<dbReference type="Proteomes" id="UP000799771">
    <property type="component" value="Unassembled WGS sequence"/>
</dbReference>
<name>A0A6A6A322_9PLEO</name>
<dbReference type="UniPathway" id="UPA00378"/>
<evidence type="ECO:0000256" key="1">
    <source>
        <dbReference type="ARBA" id="ARBA00001913"/>
    </source>
</evidence>
<comment type="similarity">
    <text evidence="3 9">Belongs to the glycosyl hydrolase 47 family.</text>
</comment>
<evidence type="ECO:0000256" key="7">
    <source>
        <dbReference type="PIRSR" id="PIRSR601382-2"/>
    </source>
</evidence>
<keyword evidence="10" id="KW-1133">Transmembrane helix</keyword>
<gene>
    <name evidence="11" type="ORF">P153DRAFT_400479</name>
</gene>
<dbReference type="OrthoDB" id="8118055at2759"/>
<keyword evidence="9" id="KW-0326">Glycosidase</keyword>
<organism evidence="11 12">
    <name type="scientific">Dothidotthia symphoricarpi CBS 119687</name>
    <dbReference type="NCBI Taxonomy" id="1392245"/>
    <lineage>
        <taxon>Eukaryota</taxon>
        <taxon>Fungi</taxon>
        <taxon>Dikarya</taxon>
        <taxon>Ascomycota</taxon>
        <taxon>Pezizomycotina</taxon>
        <taxon>Dothideomycetes</taxon>
        <taxon>Pleosporomycetidae</taxon>
        <taxon>Pleosporales</taxon>
        <taxon>Dothidotthiaceae</taxon>
        <taxon>Dothidotthia</taxon>
    </lineage>
</organism>
<sequence>MRRIKPLRRATHHQQPPMSRQHQRTVMYLLCGALAFGAAYLWYLPPIDRLAVPFPVHEAYMNEDVGKARLVAKMSYDWRTAPFLNTVEEYMQLPSGEPRALPKVQFDFPPETGAQRRRRERRRVAVRDEFQRSWQSYRRFAWGEDELKPISGAGDETFGGWGATLVDSLDTLWIMGLKEEFYEALEAVAAIDFGKSNMKTISVFETTIRYLGGMLSAYDLSLEPMLLDKAVQLGEMLYRAFDTPNNTPLNWLDIEKAKSADREPFKAETSLCLACLGSLTMEFTRLAQITAEPKYYDAVARITDLLRRKQNDTRLPGLWPITLNAAKHEFNQSRTFTIGAQADSTYEYFPKMAALLGGREPVYEQLYADAAAMIDKHMLFRPMVPFATPGESLLFCGNIHVNDPLHVVLDPEMQHLTCFAGGMFALAGRLFADPHHVELGAKLTRGCVYAYAATPSGIMPETFDVLPCADRATCAWNQTLWEDRVMRHYGTKYIGDAQAAALKHRLPLGFPAIRDRRYLLRPEAIESVFILHRITGEDAYMEYAWDMFCAVVAASRTPFANGQVRDVTAPGGGGVPGVRGSAVAQEDKMESFWTAETLKYFYLVFSGVDVLALDEWVFNTEAHPLRRPGR</sequence>
<dbReference type="PANTHER" id="PTHR11742">
    <property type="entry name" value="MANNOSYL-OLIGOSACCHARIDE ALPHA-1,2-MANNOSIDASE-RELATED"/>
    <property type="match status" value="1"/>
</dbReference>
<dbReference type="EMBL" id="ML977517">
    <property type="protein sequence ID" value="KAF2124981.1"/>
    <property type="molecule type" value="Genomic_DNA"/>
</dbReference>
<feature type="binding site" evidence="7">
    <location>
        <position position="620"/>
    </location>
    <ligand>
        <name>Ca(2+)</name>
        <dbReference type="ChEBI" id="CHEBI:29108"/>
    </ligand>
</feature>
<keyword evidence="12" id="KW-1185">Reference proteome</keyword>
<dbReference type="GO" id="GO:0036503">
    <property type="term" value="P:ERAD pathway"/>
    <property type="evidence" value="ECO:0007669"/>
    <property type="project" value="UniProtKB-ARBA"/>
</dbReference>
<dbReference type="Gene3D" id="1.50.10.10">
    <property type="match status" value="1"/>
</dbReference>
<comment type="cofactor">
    <cofactor evidence="1 7">
        <name>Ca(2+)</name>
        <dbReference type="ChEBI" id="CHEBI:29108"/>
    </cofactor>
</comment>
<dbReference type="InterPro" id="IPR050749">
    <property type="entry name" value="Glycosyl_Hydrolase_47"/>
</dbReference>
<dbReference type="GO" id="GO:0016020">
    <property type="term" value="C:membrane"/>
    <property type="evidence" value="ECO:0007669"/>
    <property type="project" value="InterPro"/>
</dbReference>
<feature type="active site" evidence="6">
    <location>
        <position position="523"/>
    </location>
</feature>
<dbReference type="GeneID" id="54412260"/>
<keyword evidence="10" id="KW-0812">Transmembrane</keyword>
<dbReference type="GO" id="GO:0005509">
    <property type="term" value="F:calcium ion binding"/>
    <property type="evidence" value="ECO:0007669"/>
    <property type="project" value="InterPro"/>
</dbReference>
<dbReference type="EC" id="3.2.1.-" evidence="9"/>
<dbReference type="PANTHER" id="PTHR11742:SF29">
    <property type="entry name" value="ALPHA-1,2-MANNOSIDASE"/>
    <property type="match status" value="1"/>
</dbReference>
<feature type="active site" evidence="6">
    <location>
        <position position="343"/>
    </location>
</feature>
<accession>A0A6A6A322</accession>
<evidence type="ECO:0000256" key="4">
    <source>
        <dbReference type="ARBA" id="ARBA00022801"/>
    </source>
</evidence>
<evidence type="ECO:0000313" key="11">
    <source>
        <dbReference type="EMBL" id="KAF2124981.1"/>
    </source>
</evidence>
<evidence type="ECO:0000256" key="10">
    <source>
        <dbReference type="SAM" id="Phobius"/>
    </source>
</evidence>
<keyword evidence="10" id="KW-0472">Membrane</keyword>